<evidence type="ECO:0000256" key="1">
    <source>
        <dbReference type="SAM" id="Coils"/>
    </source>
</evidence>
<feature type="coiled-coil region" evidence="1">
    <location>
        <begin position="202"/>
        <end position="391"/>
    </location>
</feature>
<reference evidence="4" key="1">
    <citation type="journal article" date="2019" name="Int. J. Syst. Evol. Microbiol.">
        <title>The Global Catalogue of Microorganisms (GCM) 10K type strain sequencing project: providing services to taxonomists for standard genome sequencing and annotation.</title>
        <authorList>
            <consortium name="The Broad Institute Genomics Platform"/>
            <consortium name="The Broad Institute Genome Sequencing Center for Infectious Disease"/>
            <person name="Wu L."/>
            <person name="Ma J."/>
        </authorList>
    </citation>
    <scope>NUCLEOTIDE SEQUENCE [LARGE SCALE GENOMIC DNA]</scope>
    <source>
        <strain evidence="4">JCM 17329</strain>
    </source>
</reference>
<feature type="region of interest" description="Disordered" evidence="2">
    <location>
        <begin position="414"/>
        <end position="443"/>
    </location>
</feature>
<evidence type="ECO:0000313" key="3">
    <source>
        <dbReference type="EMBL" id="GAA3712706.1"/>
    </source>
</evidence>
<dbReference type="EMBL" id="BAABDS010000032">
    <property type="protein sequence ID" value="GAA3712706.1"/>
    <property type="molecule type" value="Genomic_DNA"/>
</dbReference>
<accession>A0ABP7E0U3</accession>
<protein>
    <submittedName>
        <fullName evidence="3">Uncharacterized protein</fullName>
    </submittedName>
</protein>
<gene>
    <name evidence="3" type="ORF">GCM10022421_19970</name>
</gene>
<organism evidence="3 4">
    <name type="scientific">Oceanisphaera sediminis</name>
    <dbReference type="NCBI Taxonomy" id="981381"/>
    <lineage>
        <taxon>Bacteria</taxon>
        <taxon>Pseudomonadati</taxon>
        <taxon>Pseudomonadota</taxon>
        <taxon>Gammaproteobacteria</taxon>
        <taxon>Aeromonadales</taxon>
        <taxon>Aeromonadaceae</taxon>
        <taxon>Oceanisphaera</taxon>
    </lineage>
</organism>
<feature type="compositionally biased region" description="Polar residues" evidence="2">
    <location>
        <begin position="414"/>
        <end position="434"/>
    </location>
</feature>
<sequence length="549" mass="60463">MNLTIAAAAFCNWQQATPILQQLGTGSQPAATELATEATMQQLAELLARHGNGAVVLYAPLNMALEHAADMGIEPSQAMALWQLNTTQLIRFCKQQRGKTLLFNLADVLAAPQLFKTLCAQNWSDLTVKQAPAAAGVQPVATLYRLLGQCLLSSTPGLLALSQQLDALAQPLSSAPTTAPTASELNQLVADHHAGSLAQQQLKEANQQNQCFSEQVSTLIKEKEAALQSASARAELEQENTLLLEQLHQVQEALESNSLKHNAQKVEQEKTLIQAREQLNQAQITHKKQLEALTQEKAAALQSASARAELEQESALLLEQLHRVQEALESSLLEHNAQKAKQEKTLGQAREQLNQAQTTHKEQLATLRQQLEALTQEKAAALQSVKAYAELKQENTLLLEQLFVVQEELEKHLTASQPQAEQHTSMAVSAQTDANEGVKPAKQPSALNRQLKKRAEKKRLKRKAAELAGSPLFNTEWYLKEYPDVAADKTFSQDPALHYLTCGGFEGRNPSPHFNSQDYLNANPDVATAGFNPLYHYLRFGEAENRPRY</sequence>
<proteinExistence type="predicted"/>
<keyword evidence="1" id="KW-0175">Coiled coil</keyword>
<dbReference type="Proteomes" id="UP001501479">
    <property type="component" value="Unassembled WGS sequence"/>
</dbReference>
<evidence type="ECO:0000256" key="2">
    <source>
        <dbReference type="SAM" id="MobiDB-lite"/>
    </source>
</evidence>
<evidence type="ECO:0000313" key="4">
    <source>
        <dbReference type="Proteomes" id="UP001501479"/>
    </source>
</evidence>
<comment type="caution">
    <text evidence="3">The sequence shown here is derived from an EMBL/GenBank/DDBJ whole genome shotgun (WGS) entry which is preliminary data.</text>
</comment>
<name>A0ABP7E0U3_9GAMM</name>
<dbReference type="RefSeq" id="WP_344964715.1">
    <property type="nucleotide sequence ID" value="NZ_BAABDS010000032.1"/>
</dbReference>
<keyword evidence="4" id="KW-1185">Reference proteome</keyword>